<evidence type="ECO:0000313" key="4">
    <source>
        <dbReference type="Proteomes" id="UP000054686"/>
    </source>
</evidence>
<evidence type="ECO:0000313" key="3">
    <source>
        <dbReference type="EMBL" id="KSW13374.1"/>
    </source>
</evidence>
<feature type="region of interest" description="Disordered" evidence="1">
    <location>
        <begin position="68"/>
        <end position="94"/>
    </location>
</feature>
<feature type="transmembrane region" description="Helical" evidence="2">
    <location>
        <begin position="104"/>
        <end position="125"/>
    </location>
</feature>
<evidence type="ECO:0000256" key="2">
    <source>
        <dbReference type="SAM" id="Phobius"/>
    </source>
</evidence>
<proteinExistence type="predicted"/>
<dbReference type="EMBL" id="LLVT01000001">
    <property type="protein sequence ID" value="KSW13374.1"/>
    <property type="molecule type" value="Genomic_DNA"/>
</dbReference>
<evidence type="ECO:0000256" key="1">
    <source>
        <dbReference type="SAM" id="MobiDB-lite"/>
    </source>
</evidence>
<keyword evidence="2" id="KW-0472">Membrane</keyword>
<feature type="transmembrane region" description="Helical" evidence="2">
    <location>
        <begin position="146"/>
        <end position="165"/>
    </location>
</feature>
<reference evidence="3 4" key="1">
    <citation type="submission" date="2015-10" db="EMBL/GenBank/DDBJ databases">
        <title>Draft Genome of Actinomyces odontolyticus subsp. actinosynbacter strain XH001.</title>
        <authorList>
            <person name="Mclean J.S."/>
            <person name="He X."/>
        </authorList>
    </citation>
    <scope>NUCLEOTIDE SEQUENCE [LARGE SCALE GENOMIC DNA]</scope>
    <source>
        <strain evidence="3 4">XH001</strain>
    </source>
</reference>
<accession>A0A0V8RZE6</accession>
<dbReference type="RefSeq" id="WP_060566140.1">
    <property type="nucleotide sequence ID" value="NZ_CP040006.1"/>
</dbReference>
<keyword evidence="2" id="KW-0812">Transmembrane</keyword>
<gene>
    <name evidence="3" type="ORF">APY09_03235</name>
</gene>
<name>A0A0V8RZE6_9ACTO</name>
<organism evidence="3 4">
    <name type="scientific">Schaalia odontolytica</name>
    <dbReference type="NCBI Taxonomy" id="1660"/>
    <lineage>
        <taxon>Bacteria</taxon>
        <taxon>Bacillati</taxon>
        <taxon>Actinomycetota</taxon>
        <taxon>Actinomycetes</taxon>
        <taxon>Actinomycetales</taxon>
        <taxon>Actinomycetaceae</taxon>
        <taxon>Schaalia</taxon>
    </lineage>
</organism>
<comment type="caution">
    <text evidence="3">The sequence shown here is derived from an EMBL/GenBank/DDBJ whole genome shotgun (WGS) entry which is preliminary data.</text>
</comment>
<dbReference type="Proteomes" id="UP000054686">
    <property type="component" value="Unassembled WGS sequence"/>
</dbReference>
<keyword evidence="2" id="KW-1133">Transmembrane helix</keyword>
<feature type="transmembrane region" description="Helical" evidence="2">
    <location>
        <begin position="20"/>
        <end position="36"/>
    </location>
</feature>
<sequence length="172" mass="17614">MAASSSCSCPCAGSVDPTRVAGFAAGVGATVAWYALPDYVRSRPLRGLVKAGLLGVLGWSMVAQLPEPSELPPYDDEDVDCSKSSPVAGEDPLEGVTEADPAELAVLAGAALGSAMITVGVERWLFRRGEGRRAQGARFAHTRQGLALGALEAGLTALTFGAGAVREKLSKG</sequence>
<dbReference type="AlphaFoldDB" id="A0A0V8RZE6"/>
<protein>
    <submittedName>
        <fullName evidence="3">Peptidase S9</fullName>
    </submittedName>
</protein>
<feature type="transmembrane region" description="Helical" evidence="2">
    <location>
        <begin position="48"/>
        <end position="65"/>
    </location>
</feature>
<dbReference type="OrthoDB" id="3260877at2"/>